<proteinExistence type="predicted"/>
<sequence length="102" mass="11251">NIATNFELLKYSAALSYRVGIVVQPLNVEPSRDSRRRNAKTITSAQWDLPTEQAAGQLSMGNICYELVTPIHIAVPVVELKSTKDKQTEKTSVSDTSAVLYL</sequence>
<dbReference type="Proteomes" id="UP001152795">
    <property type="component" value="Unassembled WGS sequence"/>
</dbReference>
<dbReference type="AlphaFoldDB" id="A0A6S7IRH7"/>
<keyword evidence="2" id="KW-1185">Reference proteome</keyword>
<feature type="non-terminal residue" evidence="1">
    <location>
        <position position="102"/>
    </location>
</feature>
<organism evidence="1 2">
    <name type="scientific">Paramuricea clavata</name>
    <name type="common">Red gorgonian</name>
    <name type="synonym">Violescent sea-whip</name>
    <dbReference type="NCBI Taxonomy" id="317549"/>
    <lineage>
        <taxon>Eukaryota</taxon>
        <taxon>Metazoa</taxon>
        <taxon>Cnidaria</taxon>
        <taxon>Anthozoa</taxon>
        <taxon>Octocorallia</taxon>
        <taxon>Malacalcyonacea</taxon>
        <taxon>Plexauridae</taxon>
        <taxon>Paramuricea</taxon>
    </lineage>
</organism>
<comment type="caution">
    <text evidence="1">The sequence shown here is derived from an EMBL/GenBank/DDBJ whole genome shotgun (WGS) entry which is preliminary data.</text>
</comment>
<evidence type="ECO:0000313" key="1">
    <source>
        <dbReference type="EMBL" id="CAB4019490.1"/>
    </source>
</evidence>
<accession>A0A6S7IRH7</accession>
<dbReference type="EMBL" id="CACRXK020010487">
    <property type="protein sequence ID" value="CAB4019490.1"/>
    <property type="molecule type" value="Genomic_DNA"/>
</dbReference>
<protein>
    <submittedName>
        <fullName evidence="1">Uncharacterized protein</fullName>
    </submittedName>
</protein>
<reference evidence="1" key="1">
    <citation type="submission" date="2020-04" db="EMBL/GenBank/DDBJ databases">
        <authorList>
            <person name="Alioto T."/>
            <person name="Alioto T."/>
            <person name="Gomez Garrido J."/>
        </authorList>
    </citation>
    <scope>NUCLEOTIDE SEQUENCE</scope>
    <source>
        <strain evidence="1">A484AB</strain>
    </source>
</reference>
<evidence type="ECO:0000313" key="2">
    <source>
        <dbReference type="Proteomes" id="UP001152795"/>
    </source>
</evidence>
<gene>
    <name evidence="1" type="ORF">PACLA_8A053870</name>
</gene>
<name>A0A6S7IRH7_PARCT</name>